<evidence type="ECO:0000313" key="8">
    <source>
        <dbReference type="Proteomes" id="UP000027446"/>
    </source>
</evidence>
<dbReference type="Gene3D" id="3.40.1520.20">
    <property type="match status" value="1"/>
</dbReference>
<dbReference type="AlphaFoldDB" id="A0A069E0M7"/>
<dbReference type="SUPFAM" id="SSF103088">
    <property type="entry name" value="OmpA-like"/>
    <property type="match status" value="1"/>
</dbReference>
<evidence type="ECO:0000313" key="7">
    <source>
        <dbReference type="EMBL" id="KCZ82955.1"/>
    </source>
</evidence>
<dbReference type="eggNOG" id="COG2885">
    <property type="taxonomic scope" value="Bacteria"/>
</dbReference>
<accession>A0A069E0M7</accession>
<evidence type="ECO:0000259" key="6">
    <source>
        <dbReference type="PROSITE" id="PS51123"/>
    </source>
</evidence>
<evidence type="ECO:0000256" key="4">
    <source>
        <dbReference type="PROSITE-ProRule" id="PRU00473"/>
    </source>
</evidence>
<gene>
    <name evidence="7" type="ORF">HAD_14747</name>
</gene>
<organism evidence="7 8">
    <name type="scientific">Hyphomonas adhaerens MHS-3</name>
    <dbReference type="NCBI Taxonomy" id="1280949"/>
    <lineage>
        <taxon>Bacteria</taxon>
        <taxon>Pseudomonadati</taxon>
        <taxon>Pseudomonadota</taxon>
        <taxon>Alphaproteobacteria</taxon>
        <taxon>Hyphomonadales</taxon>
        <taxon>Hyphomonadaceae</taxon>
        <taxon>Hyphomonas</taxon>
    </lineage>
</organism>
<evidence type="ECO:0000256" key="3">
    <source>
        <dbReference type="ARBA" id="ARBA00023237"/>
    </source>
</evidence>
<dbReference type="Proteomes" id="UP000027446">
    <property type="component" value="Unassembled WGS sequence"/>
</dbReference>
<evidence type="ECO:0000256" key="1">
    <source>
        <dbReference type="ARBA" id="ARBA00004442"/>
    </source>
</evidence>
<sequence>MFAFHEKFPRQKEAAGVSFETVDGEEGVHVVQARRLVRRTGHLPFIPFGLVPLVGLGVLFLIALGPFAFGVQSATKRAVSEALAANGVDWARTSVSGQSVRLSGEPPSGAEAHKARLIAKEAASATPFGLARPARRVTVPQGPYKARPDAQETKEVSAVAPLKDVTDEAAASPAWHFALSHGVLTLNGAMPDQATKDTVVRHAFNKISPPRITGVDDQLDITGVEAPEGYIQVAMRGVNTITRCDTGRAGFENGRFSLRCELPDSDAAEVRREAIASMPFGTVDTVDILPHDAVVTCEAELTDLLMDARIEFDSSSSVIDASSNALLDAVAAAVRKCPGTLRIEGHTDSTGPEDENETLSRNRALAVRNALVARNVDPQRLIAEGYGATRPLAGNTTPEGRARNRRIEIRVVRASE</sequence>
<dbReference type="InterPro" id="IPR006665">
    <property type="entry name" value="OmpA-like"/>
</dbReference>
<keyword evidence="2 4" id="KW-0472">Membrane</keyword>
<evidence type="ECO:0000256" key="5">
    <source>
        <dbReference type="SAM" id="Phobius"/>
    </source>
</evidence>
<dbReference type="Gene3D" id="3.30.1330.60">
    <property type="entry name" value="OmpA-like domain"/>
    <property type="match status" value="1"/>
</dbReference>
<evidence type="ECO:0000256" key="2">
    <source>
        <dbReference type="ARBA" id="ARBA00023136"/>
    </source>
</evidence>
<keyword evidence="5" id="KW-0812">Transmembrane</keyword>
<dbReference type="PRINTS" id="PR01021">
    <property type="entry name" value="OMPADOMAIN"/>
</dbReference>
<protein>
    <submittedName>
        <fullName evidence="7">OmpA family protein</fullName>
    </submittedName>
</protein>
<dbReference type="InterPro" id="IPR006664">
    <property type="entry name" value="OMP_bac"/>
</dbReference>
<keyword evidence="3" id="KW-0998">Cell outer membrane</keyword>
<dbReference type="Pfam" id="PF00691">
    <property type="entry name" value="OmpA"/>
    <property type="match status" value="1"/>
</dbReference>
<dbReference type="InterPro" id="IPR036737">
    <property type="entry name" value="OmpA-like_sf"/>
</dbReference>
<comment type="subcellular location">
    <subcellularLocation>
        <location evidence="1">Cell outer membrane</location>
    </subcellularLocation>
</comment>
<keyword evidence="8" id="KW-1185">Reference proteome</keyword>
<comment type="caution">
    <text evidence="7">The sequence shown here is derived from an EMBL/GenBank/DDBJ whole genome shotgun (WGS) entry which is preliminary data.</text>
</comment>
<dbReference type="PROSITE" id="PS51123">
    <property type="entry name" value="OMPA_2"/>
    <property type="match status" value="1"/>
</dbReference>
<dbReference type="STRING" id="1280949.HAD_14747"/>
<dbReference type="PANTHER" id="PTHR30329:SF21">
    <property type="entry name" value="LIPOPROTEIN YIAD-RELATED"/>
    <property type="match status" value="1"/>
</dbReference>
<name>A0A069E0M7_9PROT</name>
<dbReference type="CDD" id="cd07185">
    <property type="entry name" value="OmpA_C-like"/>
    <property type="match status" value="1"/>
</dbReference>
<dbReference type="GO" id="GO:0009279">
    <property type="term" value="C:cell outer membrane"/>
    <property type="evidence" value="ECO:0007669"/>
    <property type="project" value="UniProtKB-SubCell"/>
</dbReference>
<dbReference type="InterPro" id="IPR050330">
    <property type="entry name" value="Bact_OuterMem_StrucFunc"/>
</dbReference>
<reference evidence="7 8" key="1">
    <citation type="journal article" date="2014" name="Antonie Van Leeuwenhoek">
        <title>Hyphomonas beringensis sp. nov. and Hyphomonas chukchiensis sp. nov., isolated from surface seawater of the Bering Sea and Chukchi Sea.</title>
        <authorList>
            <person name="Li C."/>
            <person name="Lai Q."/>
            <person name="Li G."/>
            <person name="Dong C."/>
            <person name="Wang J."/>
            <person name="Liao Y."/>
            <person name="Shao Z."/>
        </authorList>
    </citation>
    <scope>NUCLEOTIDE SEQUENCE [LARGE SCALE GENOMIC DNA]</scope>
    <source>
        <strain evidence="7 8">MHS-3</strain>
    </source>
</reference>
<keyword evidence="5" id="KW-1133">Transmembrane helix</keyword>
<proteinExistence type="predicted"/>
<dbReference type="PANTHER" id="PTHR30329">
    <property type="entry name" value="STATOR ELEMENT OF FLAGELLAR MOTOR COMPLEX"/>
    <property type="match status" value="1"/>
</dbReference>
<dbReference type="EMBL" id="ARYH01000003">
    <property type="protein sequence ID" value="KCZ82955.1"/>
    <property type="molecule type" value="Genomic_DNA"/>
</dbReference>
<dbReference type="PATRIC" id="fig|1280949.3.peg.2989"/>
<feature type="transmembrane region" description="Helical" evidence="5">
    <location>
        <begin position="45"/>
        <end position="69"/>
    </location>
</feature>
<feature type="domain" description="OmpA-like" evidence="6">
    <location>
        <begin position="299"/>
        <end position="415"/>
    </location>
</feature>